<sequence>MKIFVTGTRGIPDIPGGVEKHCQELYPIITQMGHEVFVATRKPYVKKKSLSWKSIKLIHTFAPRQKSLEAIVHTFLAVVKAWQMNVDVLHIHAVGPGLMVPFAKLLGLKVVITNHGPDYDRKKWGKAAKVMLRFGEYLGGKFADEIIVISSVIQNIIKQRCKRSSSVIYNGVPFPALSRETGFINRIGVEPGRYIIAVARFVPEKGLDLLINAFQPLSKNYKLVIAGDADHETEYSRTLKQMIDKDDNIIRTGYITGEPLNQLFSHAGLFVLPSFHEGLPISLLEAMSYGLSVLVSDIPANLEVDLEENRFFKTGDLNDLKEKLSYHLCHEISDQEKGYFRKQIQEKYNWKKIAEQTIGCYAKALS</sequence>
<dbReference type="OrthoDB" id="5490278at2"/>
<dbReference type="PANTHER" id="PTHR45947">
    <property type="entry name" value="SULFOQUINOVOSYL TRANSFERASE SQD2"/>
    <property type="match status" value="1"/>
</dbReference>
<dbReference type="GO" id="GO:0016757">
    <property type="term" value="F:glycosyltransferase activity"/>
    <property type="evidence" value="ECO:0007669"/>
    <property type="project" value="InterPro"/>
</dbReference>
<protein>
    <submittedName>
        <fullName evidence="3">Capsular polysaccharide bisynthesis glycosyl transferase</fullName>
    </submittedName>
</protein>
<proteinExistence type="predicted"/>
<name>C0QGY3_DESAH</name>
<gene>
    <name evidence="3" type="ordered locus">HRM2_25380</name>
</gene>
<dbReference type="CAZy" id="GT4">
    <property type="family name" value="Glycosyltransferase Family 4"/>
</dbReference>
<evidence type="ECO:0000259" key="2">
    <source>
        <dbReference type="Pfam" id="PF13439"/>
    </source>
</evidence>
<dbReference type="Proteomes" id="UP000000442">
    <property type="component" value="Chromosome"/>
</dbReference>
<dbReference type="Pfam" id="PF00534">
    <property type="entry name" value="Glycos_transf_1"/>
    <property type="match status" value="1"/>
</dbReference>
<dbReference type="PANTHER" id="PTHR45947:SF3">
    <property type="entry name" value="SULFOQUINOVOSYL TRANSFERASE SQD2"/>
    <property type="match status" value="1"/>
</dbReference>
<dbReference type="InterPro" id="IPR001296">
    <property type="entry name" value="Glyco_trans_1"/>
</dbReference>
<dbReference type="AlphaFoldDB" id="C0QGY3"/>
<dbReference type="STRING" id="177437.HRM2_25380"/>
<dbReference type="KEGG" id="dat:HRM2_25380"/>
<keyword evidence="3" id="KW-0808">Transferase</keyword>
<dbReference type="HOGENOM" id="CLU_009583_2_2_7"/>
<organism evidence="3 4">
    <name type="scientific">Desulforapulum autotrophicum (strain ATCC 43914 / DSM 3382 / VKM B-1955 / HRM2)</name>
    <name type="common">Desulfobacterium autotrophicum</name>
    <dbReference type="NCBI Taxonomy" id="177437"/>
    <lineage>
        <taxon>Bacteria</taxon>
        <taxon>Pseudomonadati</taxon>
        <taxon>Thermodesulfobacteriota</taxon>
        <taxon>Desulfobacteria</taxon>
        <taxon>Desulfobacterales</taxon>
        <taxon>Desulfobacteraceae</taxon>
        <taxon>Desulforapulum</taxon>
    </lineage>
</organism>
<dbReference type="Gene3D" id="3.40.50.2000">
    <property type="entry name" value="Glycogen Phosphorylase B"/>
    <property type="match status" value="2"/>
</dbReference>
<dbReference type="Pfam" id="PF13439">
    <property type="entry name" value="Glyco_transf_4"/>
    <property type="match status" value="1"/>
</dbReference>
<feature type="domain" description="Glycosyl transferase family 1" evidence="1">
    <location>
        <begin position="192"/>
        <end position="327"/>
    </location>
</feature>
<accession>C0QGY3</accession>
<dbReference type="InterPro" id="IPR050194">
    <property type="entry name" value="Glycosyltransferase_grp1"/>
</dbReference>
<evidence type="ECO:0000259" key="1">
    <source>
        <dbReference type="Pfam" id="PF00534"/>
    </source>
</evidence>
<dbReference type="InterPro" id="IPR028098">
    <property type="entry name" value="Glyco_trans_4-like_N"/>
</dbReference>
<dbReference type="EMBL" id="CP001087">
    <property type="protein sequence ID" value="ACN15632.1"/>
    <property type="molecule type" value="Genomic_DNA"/>
</dbReference>
<evidence type="ECO:0000313" key="3">
    <source>
        <dbReference type="EMBL" id="ACN15632.1"/>
    </source>
</evidence>
<dbReference type="RefSeq" id="WP_015904397.1">
    <property type="nucleotide sequence ID" value="NC_012108.1"/>
</dbReference>
<feature type="domain" description="Glycosyltransferase subfamily 4-like N-terminal" evidence="2">
    <location>
        <begin position="15"/>
        <end position="172"/>
    </location>
</feature>
<dbReference type="CDD" id="cd03801">
    <property type="entry name" value="GT4_PimA-like"/>
    <property type="match status" value="1"/>
</dbReference>
<evidence type="ECO:0000313" key="4">
    <source>
        <dbReference type="Proteomes" id="UP000000442"/>
    </source>
</evidence>
<keyword evidence="4" id="KW-1185">Reference proteome</keyword>
<reference evidence="3 4" key="1">
    <citation type="journal article" date="2009" name="Environ. Microbiol.">
        <title>Genome sequence of Desulfobacterium autotrophicum HRM2, a marine sulfate reducer oxidizing organic carbon completely to carbon dioxide.</title>
        <authorList>
            <person name="Strittmatter A.W."/>
            <person name="Liesegang H."/>
            <person name="Rabus R."/>
            <person name="Decker I."/>
            <person name="Amann J."/>
            <person name="Andres S."/>
            <person name="Henne A."/>
            <person name="Fricke W.F."/>
            <person name="Martinez-Arias R."/>
            <person name="Bartels D."/>
            <person name="Goesmann A."/>
            <person name="Krause L."/>
            <person name="Puehler A."/>
            <person name="Klenk H.P."/>
            <person name="Richter M."/>
            <person name="Schuler M."/>
            <person name="Gloeckner F.O."/>
            <person name="Meyerdierks A."/>
            <person name="Gottschalk G."/>
            <person name="Amann R."/>
        </authorList>
    </citation>
    <scope>NUCLEOTIDE SEQUENCE [LARGE SCALE GENOMIC DNA]</scope>
    <source>
        <strain evidence="4">ATCC 43914 / DSM 3382 / HRM2</strain>
    </source>
</reference>
<dbReference type="eggNOG" id="COG0438">
    <property type="taxonomic scope" value="Bacteria"/>
</dbReference>
<dbReference type="SUPFAM" id="SSF53756">
    <property type="entry name" value="UDP-Glycosyltransferase/glycogen phosphorylase"/>
    <property type="match status" value="1"/>
</dbReference>